<dbReference type="PROSITE" id="PS50405">
    <property type="entry name" value="GST_CTER"/>
    <property type="match status" value="1"/>
</dbReference>
<dbReference type="Gene3D" id="3.40.30.10">
    <property type="entry name" value="Glutaredoxin"/>
    <property type="match status" value="1"/>
</dbReference>
<feature type="domain" description="GST C-terminal" evidence="2">
    <location>
        <begin position="86"/>
        <end position="208"/>
    </location>
</feature>
<dbReference type="PANTHER" id="PTHR44051">
    <property type="entry name" value="GLUTATHIONE S-TRANSFERASE-RELATED"/>
    <property type="match status" value="1"/>
</dbReference>
<dbReference type="AlphaFoldDB" id="A0A1M6C1Q9"/>
<dbReference type="InterPro" id="IPR040079">
    <property type="entry name" value="Glutathione_S-Trfase"/>
</dbReference>
<name>A0A1M6C1Q9_9PROT</name>
<dbReference type="InterPro" id="IPR036249">
    <property type="entry name" value="Thioredoxin-like_sf"/>
</dbReference>
<dbReference type="InterPro" id="IPR036282">
    <property type="entry name" value="Glutathione-S-Trfase_C_sf"/>
</dbReference>
<evidence type="ECO:0000313" key="4">
    <source>
        <dbReference type="Proteomes" id="UP000184387"/>
    </source>
</evidence>
<accession>A0A1M6C1Q9</accession>
<evidence type="ECO:0000259" key="1">
    <source>
        <dbReference type="PROSITE" id="PS50404"/>
    </source>
</evidence>
<dbReference type="PANTHER" id="PTHR44051:SF8">
    <property type="entry name" value="GLUTATHIONE S-TRANSFERASE GSTA"/>
    <property type="match status" value="1"/>
</dbReference>
<sequence length="208" mass="22908">MKLYYSPGACSLGIHILLEEIGKPYELSPVALKEGAQHKPDYVAVNPKSKVPALDVGDGGKVLTEFTAIAAYLAAANPEAGLAPKDPLGMARAIEAVDYVTGTIHPHAFTRQFRPNLFSLREEDHPKTVEQARANAEKFFGVVEKVWAGDTWFLPQGYSIADAALFFVEYWQARRVGQPLPPKVDRHFKAMLERPAVKRALEQEGLPA</sequence>
<dbReference type="Pfam" id="PF13409">
    <property type="entry name" value="GST_N_2"/>
    <property type="match status" value="1"/>
</dbReference>
<dbReference type="GO" id="GO:0016740">
    <property type="term" value="F:transferase activity"/>
    <property type="evidence" value="ECO:0007669"/>
    <property type="project" value="UniProtKB-KW"/>
</dbReference>
<dbReference type="CDD" id="cd03057">
    <property type="entry name" value="GST_N_Beta"/>
    <property type="match status" value="1"/>
</dbReference>
<proteinExistence type="predicted"/>
<dbReference type="Gene3D" id="1.20.1050.10">
    <property type="match status" value="1"/>
</dbReference>
<dbReference type="Pfam" id="PF00043">
    <property type="entry name" value="GST_C"/>
    <property type="match status" value="1"/>
</dbReference>
<dbReference type="STRING" id="198092.SAMN02745194_00555"/>
<keyword evidence="3" id="KW-0808">Transferase</keyword>
<dbReference type="SFLD" id="SFLDG01150">
    <property type="entry name" value="Main.1:_Beta-like"/>
    <property type="match status" value="1"/>
</dbReference>
<dbReference type="InterPro" id="IPR004046">
    <property type="entry name" value="GST_C"/>
</dbReference>
<reference evidence="3 4" key="1">
    <citation type="submission" date="2016-11" db="EMBL/GenBank/DDBJ databases">
        <authorList>
            <person name="Jaros S."/>
            <person name="Januszkiewicz K."/>
            <person name="Wedrychowicz H."/>
        </authorList>
    </citation>
    <scope>NUCLEOTIDE SEQUENCE [LARGE SCALE GENOMIC DNA]</scope>
    <source>
        <strain evidence="3 4">DSM 14916</strain>
    </source>
</reference>
<dbReference type="Proteomes" id="UP000184387">
    <property type="component" value="Unassembled WGS sequence"/>
</dbReference>
<dbReference type="OrthoDB" id="7583243at2"/>
<feature type="domain" description="GST N-terminal" evidence="1">
    <location>
        <begin position="1"/>
        <end position="81"/>
    </location>
</feature>
<keyword evidence="4" id="KW-1185">Reference proteome</keyword>
<organism evidence="3 4">
    <name type="scientific">Muricoccus roseus</name>
    <dbReference type="NCBI Taxonomy" id="198092"/>
    <lineage>
        <taxon>Bacteria</taxon>
        <taxon>Pseudomonadati</taxon>
        <taxon>Pseudomonadota</taxon>
        <taxon>Alphaproteobacteria</taxon>
        <taxon>Acetobacterales</taxon>
        <taxon>Roseomonadaceae</taxon>
        <taxon>Muricoccus</taxon>
    </lineage>
</organism>
<dbReference type="SUPFAM" id="SSF47616">
    <property type="entry name" value="GST C-terminal domain-like"/>
    <property type="match status" value="1"/>
</dbReference>
<protein>
    <submittedName>
        <fullName evidence="3">Glutathione S-transferase</fullName>
    </submittedName>
</protein>
<dbReference type="SFLD" id="SFLDS00019">
    <property type="entry name" value="Glutathione_Transferase_(cytos"/>
    <property type="match status" value="1"/>
</dbReference>
<gene>
    <name evidence="3" type="ORF">SAMN02745194_00555</name>
</gene>
<dbReference type="InterPro" id="IPR004045">
    <property type="entry name" value="Glutathione_S-Trfase_N"/>
</dbReference>
<dbReference type="RefSeq" id="WP_073131233.1">
    <property type="nucleotide sequence ID" value="NZ_FQZF01000003.1"/>
</dbReference>
<evidence type="ECO:0000259" key="2">
    <source>
        <dbReference type="PROSITE" id="PS50405"/>
    </source>
</evidence>
<dbReference type="InterPro" id="IPR010987">
    <property type="entry name" value="Glutathione-S-Trfase_C-like"/>
</dbReference>
<dbReference type="SUPFAM" id="SSF52833">
    <property type="entry name" value="Thioredoxin-like"/>
    <property type="match status" value="1"/>
</dbReference>
<dbReference type="SFLD" id="SFLDG00358">
    <property type="entry name" value="Main_(cytGST)"/>
    <property type="match status" value="1"/>
</dbReference>
<dbReference type="PROSITE" id="PS50404">
    <property type="entry name" value="GST_NTER"/>
    <property type="match status" value="1"/>
</dbReference>
<evidence type="ECO:0000313" key="3">
    <source>
        <dbReference type="EMBL" id="SHI54957.1"/>
    </source>
</evidence>
<dbReference type="EMBL" id="FQZF01000003">
    <property type="protein sequence ID" value="SHI54957.1"/>
    <property type="molecule type" value="Genomic_DNA"/>
</dbReference>